<dbReference type="InterPro" id="IPR057358">
    <property type="entry name" value="UBL_ZFAND1-like"/>
</dbReference>
<proteinExistence type="predicted"/>
<evidence type="ECO:0000313" key="2">
    <source>
        <dbReference type="EMBL" id="KAH3673015.1"/>
    </source>
</evidence>
<dbReference type="PANTHER" id="PTHR37449:SF1">
    <property type="entry name" value="OS02G0159950 PROTEIN"/>
    <property type="match status" value="1"/>
</dbReference>
<feature type="domain" description="ZFAND1-like ubiquitin-like" evidence="1">
    <location>
        <begin position="144"/>
        <end position="212"/>
    </location>
</feature>
<dbReference type="Pfam" id="PF25327">
    <property type="entry name" value="UBL_ZFAND1"/>
    <property type="match status" value="1"/>
</dbReference>
<organism evidence="2 3">
    <name type="scientific">Wickerhamomyces mucosus</name>
    <dbReference type="NCBI Taxonomy" id="1378264"/>
    <lineage>
        <taxon>Eukaryota</taxon>
        <taxon>Fungi</taxon>
        <taxon>Dikarya</taxon>
        <taxon>Ascomycota</taxon>
        <taxon>Saccharomycotina</taxon>
        <taxon>Saccharomycetes</taxon>
        <taxon>Phaffomycetales</taxon>
        <taxon>Wickerhamomycetaceae</taxon>
        <taxon>Wickerhamomyces</taxon>
    </lineage>
</organism>
<evidence type="ECO:0000259" key="1">
    <source>
        <dbReference type="Pfam" id="PF25327"/>
    </source>
</evidence>
<dbReference type="EMBL" id="JAEUBF010001066">
    <property type="protein sequence ID" value="KAH3673015.1"/>
    <property type="molecule type" value="Genomic_DNA"/>
</dbReference>
<keyword evidence="3" id="KW-1185">Reference proteome</keyword>
<dbReference type="Proteomes" id="UP000769528">
    <property type="component" value="Unassembled WGS sequence"/>
</dbReference>
<name>A0A9P8PK63_9ASCO</name>
<comment type="caution">
    <text evidence="2">The sequence shown here is derived from an EMBL/GenBank/DDBJ whole genome shotgun (WGS) entry which is preliminary data.</text>
</comment>
<dbReference type="OrthoDB" id="431929at2759"/>
<reference evidence="2" key="2">
    <citation type="submission" date="2021-01" db="EMBL/GenBank/DDBJ databases">
        <authorList>
            <person name="Schikora-Tamarit M.A."/>
        </authorList>
    </citation>
    <scope>NUCLEOTIDE SEQUENCE</scope>
    <source>
        <strain evidence="2">CBS6341</strain>
    </source>
</reference>
<protein>
    <recommendedName>
        <fullName evidence="1">ZFAND1-like ubiquitin-like domain-containing protein</fullName>
    </recommendedName>
</protein>
<evidence type="ECO:0000313" key="3">
    <source>
        <dbReference type="Proteomes" id="UP000769528"/>
    </source>
</evidence>
<reference evidence="2" key="1">
    <citation type="journal article" date="2021" name="Open Biol.">
        <title>Shared evolutionary footprints suggest mitochondrial oxidative damage underlies multiple complex I losses in fungi.</title>
        <authorList>
            <person name="Schikora-Tamarit M.A."/>
            <person name="Marcet-Houben M."/>
            <person name="Nosek J."/>
            <person name="Gabaldon T."/>
        </authorList>
    </citation>
    <scope>NUCLEOTIDE SEQUENCE</scope>
    <source>
        <strain evidence="2">CBS6341</strain>
    </source>
</reference>
<dbReference type="PANTHER" id="PTHR37449">
    <property type="match status" value="1"/>
</dbReference>
<accession>A0A9P8PK63</accession>
<dbReference type="AlphaFoldDB" id="A0A9P8PK63"/>
<sequence>MNRLVQSVDTWISPESHNCSSLKINSVSLKPHENAFKDLPSSQSLFPDRSNIKIQLKTTDTNPVTIKTASTKSTSALDKLKSFFKSNEKSSKKPVSNATKRIIELSKMKSTARGDVKVPQTERIYIWAQVIDDSFDKTLRNPIFISRGWPIGRALDSIAQTLKIKNINNKTNDSNEKLFLFKNVGNSTFMKLNTADRCNTIKDGDTIYIVRDKSAPEKFLHLSSCAIVDRSTSESTGVLLMFMTVFKISNRSFAFGNSMNKVLSNLPGLNMAGSIISGLLVAPMTNIPFLSFNPSNSVNRVLTTLDELSLKDVSLLGTNASNSSKKMTQGMEALALVNT</sequence>
<gene>
    <name evidence="2" type="ORF">WICMUC_003968</name>
</gene>